<dbReference type="InterPro" id="IPR002125">
    <property type="entry name" value="CMP_dCMP_dom"/>
</dbReference>
<dbReference type="SUPFAM" id="SSF53927">
    <property type="entry name" value="Cytidine deaminase-like"/>
    <property type="match status" value="1"/>
</dbReference>
<dbReference type="GO" id="GO:0005634">
    <property type="term" value="C:nucleus"/>
    <property type="evidence" value="ECO:0007669"/>
    <property type="project" value="TreeGrafter"/>
</dbReference>
<proteinExistence type="evidence at transcript level"/>
<evidence type="ECO:0000256" key="1">
    <source>
        <dbReference type="ARBA" id="ARBA00022694"/>
    </source>
</evidence>
<dbReference type="Gene3D" id="3.40.140.10">
    <property type="entry name" value="Cytidine Deaminase, domain 2"/>
    <property type="match status" value="1"/>
</dbReference>
<evidence type="ECO:0000313" key="5">
    <source>
        <dbReference type="EMBL" id="JAB81388.1"/>
    </source>
</evidence>
<dbReference type="GO" id="GO:0005737">
    <property type="term" value="C:cytoplasm"/>
    <property type="evidence" value="ECO:0007669"/>
    <property type="project" value="TreeGrafter"/>
</dbReference>
<feature type="region of interest" description="Disordered" evidence="3">
    <location>
        <begin position="1"/>
        <end position="29"/>
    </location>
</feature>
<name>V5I1R5_IXORI</name>
<protein>
    <submittedName>
        <fullName evidence="5">Putative subunit of trna-specific adenosine-34 deaminase</fullName>
    </submittedName>
</protein>
<dbReference type="GO" id="GO:0052717">
    <property type="term" value="F:tRNA-specific adenosine-34 deaminase activity"/>
    <property type="evidence" value="ECO:0007669"/>
    <property type="project" value="TreeGrafter"/>
</dbReference>
<keyword evidence="1" id="KW-0819">tRNA processing</keyword>
<organism evidence="5">
    <name type="scientific">Ixodes ricinus</name>
    <name type="common">Common tick</name>
    <name type="synonym">Acarus ricinus</name>
    <dbReference type="NCBI Taxonomy" id="34613"/>
    <lineage>
        <taxon>Eukaryota</taxon>
        <taxon>Metazoa</taxon>
        <taxon>Ecdysozoa</taxon>
        <taxon>Arthropoda</taxon>
        <taxon>Chelicerata</taxon>
        <taxon>Arachnida</taxon>
        <taxon>Acari</taxon>
        <taxon>Parasitiformes</taxon>
        <taxon>Ixodida</taxon>
        <taxon>Ixodoidea</taxon>
        <taxon>Ixodidae</taxon>
        <taxon>Ixodinae</taxon>
        <taxon>Ixodes</taxon>
    </lineage>
</organism>
<dbReference type="AlphaFoldDB" id="V5I1R5"/>
<sequence>MEKKRKATAELLGVEPTHDVKRQTTDSSMELQRSTLEPILADEYLRAVDTVAVYIARIEDRRQTSRLVKSLSDALPLGDQQHLKRVRCTSKGMDIILHAVKGGDLAGTQTLKGVLGETFDAQGLSAEVRVVQVPRHPPLTRAQFEQSNCLWPTQFHEDKHIARVLSGKLFSDQERATMENYMALAVTAAQKSRAGIGVAVVNPSTERVLVVAVGDGKHPLRHATMVAIDLVARQQGGGAWPVPPGCEMCNITQHDLEVGSKVPYLCTGYDFYISHEPCTMCGMALVHSRVRRVFYGQATPWGALGTCHKLHVQPGLNHHFEVWRGLLRRRTEVVT</sequence>
<evidence type="ECO:0000256" key="2">
    <source>
        <dbReference type="ARBA" id="ARBA00038160"/>
    </source>
</evidence>
<dbReference type="PROSITE" id="PS51747">
    <property type="entry name" value="CYT_DCMP_DEAMINASES_2"/>
    <property type="match status" value="1"/>
</dbReference>
<evidence type="ECO:0000259" key="4">
    <source>
        <dbReference type="PROSITE" id="PS51747"/>
    </source>
</evidence>
<reference evidence="5" key="1">
    <citation type="journal article" date="2015" name="Sci. Rep.">
        <title>Tissue- and time-dependent transcription in Ixodes ricinus salivary glands and midguts when blood feeding on the vertebrate host.</title>
        <authorList>
            <person name="Kotsyfakis M."/>
            <person name="Schwarz A."/>
            <person name="Erhart J."/>
            <person name="Ribeiro J.M."/>
        </authorList>
    </citation>
    <scope>NUCLEOTIDE SEQUENCE</scope>
    <source>
        <tissue evidence="5">Salivary gland and midgut</tissue>
    </source>
</reference>
<dbReference type="EMBL" id="GANP01003080">
    <property type="protein sequence ID" value="JAB81388.1"/>
    <property type="molecule type" value="mRNA"/>
</dbReference>
<evidence type="ECO:0000256" key="3">
    <source>
        <dbReference type="SAM" id="MobiDB-lite"/>
    </source>
</evidence>
<dbReference type="GO" id="GO:0008033">
    <property type="term" value="P:tRNA processing"/>
    <property type="evidence" value="ECO:0007669"/>
    <property type="project" value="UniProtKB-KW"/>
</dbReference>
<accession>V5I1R5</accession>
<dbReference type="InterPro" id="IPR016193">
    <property type="entry name" value="Cytidine_deaminase-like"/>
</dbReference>
<feature type="domain" description="CMP/dCMP-type deaminase" evidence="4">
    <location>
        <begin position="176"/>
        <end position="323"/>
    </location>
</feature>
<dbReference type="PANTHER" id="PTHR11079:SF156">
    <property type="entry name" value="INACTIVE TRNA-SPECIFIC ADENOSINE DEAMINASE-LIKE PROTEIN 3-RELATED"/>
    <property type="match status" value="1"/>
</dbReference>
<comment type="similarity">
    <text evidence="2">Belongs to the cytidine and deoxycytidylate deaminase family. ADAT3 subfamily.</text>
</comment>
<dbReference type="CDD" id="cd01285">
    <property type="entry name" value="nucleoside_deaminase"/>
    <property type="match status" value="1"/>
</dbReference>
<dbReference type="PANTHER" id="PTHR11079">
    <property type="entry name" value="CYTOSINE DEAMINASE FAMILY MEMBER"/>
    <property type="match status" value="1"/>
</dbReference>
<dbReference type="Pfam" id="PF00383">
    <property type="entry name" value="dCMP_cyt_deam_1"/>
    <property type="match status" value="1"/>
</dbReference>